<reference evidence="1 2" key="1">
    <citation type="journal article" date="2016" name="Mol. Biol. Evol.">
        <title>Comparative Genomics of Early-Diverging Mushroom-Forming Fungi Provides Insights into the Origins of Lignocellulose Decay Capabilities.</title>
        <authorList>
            <person name="Nagy L.G."/>
            <person name="Riley R."/>
            <person name="Tritt A."/>
            <person name="Adam C."/>
            <person name="Daum C."/>
            <person name="Floudas D."/>
            <person name="Sun H."/>
            <person name="Yadav J.S."/>
            <person name="Pangilinan J."/>
            <person name="Larsson K.H."/>
            <person name="Matsuura K."/>
            <person name="Barry K."/>
            <person name="Labutti K."/>
            <person name="Kuo R."/>
            <person name="Ohm R.A."/>
            <person name="Bhattacharya S.S."/>
            <person name="Shirouzu T."/>
            <person name="Yoshinaga Y."/>
            <person name="Martin F.M."/>
            <person name="Grigoriev I.V."/>
            <person name="Hibbett D.S."/>
        </authorList>
    </citation>
    <scope>NUCLEOTIDE SEQUENCE [LARGE SCALE GENOMIC DNA]</scope>
    <source>
        <strain evidence="1 2">CBS 109695</strain>
    </source>
</reference>
<dbReference type="AlphaFoldDB" id="A0A167V0T8"/>
<accession>A0A167V0T8</accession>
<sequence>MAGHLAMHGDRFSMVKAARSNLAKQSKYLYYPMDATEPSNKYNPGCPIYNLGEIPYQKEQEYWATVTALSQAETKARRAAIVTQTGVSRMPLCVAGDAFVHPNYFPLDPFHLIYENCMVFIWDIWTVLSTPDEKFHMSSERAALFGQMVVDAMATLPPSFCGPIRDPHLKRNSQYKIYEWMALLHWYTIPFAFELGFDMTVLGNFATFVEVASRTTAEIAKIFDLFANFLDGDPRKISRSRLCLFQLVHVAQHIHWNAPCERAIGEKAPFVHLANIIHEREMMKILVLRVPALREETNVKISLQRPFSKSKILKRDQKPGTEFMKHFGAIQSFLRARASKTKLSSYLSEFKGDIPARSSRYFEALIDGSTHFGEALAFYSMALQDGSKEDFVVYHPIVGLRKWSATLKVACVPSILAVVGIWTGLKSQNVHILRKHPGLDLLSEAECGLDEVNADSFGGASAA</sequence>
<name>A0A167V0T8_9AGAM</name>
<dbReference type="EMBL" id="KV417915">
    <property type="protein sequence ID" value="KZP04518.1"/>
    <property type="molecule type" value="Genomic_DNA"/>
</dbReference>
<evidence type="ECO:0000313" key="1">
    <source>
        <dbReference type="EMBL" id="KZP04518.1"/>
    </source>
</evidence>
<organism evidence="1 2">
    <name type="scientific">Athelia psychrophila</name>
    <dbReference type="NCBI Taxonomy" id="1759441"/>
    <lineage>
        <taxon>Eukaryota</taxon>
        <taxon>Fungi</taxon>
        <taxon>Dikarya</taxon>
        <taxon>Basidiomycota</taxon>
        <taxon>Agaricomycotina</taxon>
        <taxon>Agaricomycetes</taxon>
        <taxon>Agaricomycetidae</taxon>
        <taxon>Atheliales</taxon>
        <taxon>Atheliaceae</taxon>
        <taxon>Athelia</taxon>
    </lineage>
</organism>
<proteinExistence type="predicted"/>
<gene>
    <name evidence="1" type="ORF">FIBSPDRAFT_915075</name>
</gene>
<keyword evidence="2" id="KW-1185">Reference proteome</keyword>
<dbReference type="Proteomes" id="UP000076532">
    <property type="component" value="Unassembled WGS sequence"/>
</dbReference>
<dbReference type="STRING" id="436010.A0A167V0T8"/>
<dbReference type="OrthoDB" id="3359887at2759"/>
<evidence type="ECO:0000313" key="2">
    <source>
        <dbReference type="Proteomes" id="UP000076532"/>
    </source>
</evidence>
<protein>
    <submittedName>
        <fullName evidence="1">Uncharacterized protein</fullName>
    </submittedName>
</protein>